<sequence length="234" mass="26597">MAPLTPESSPRGSSKEVSPMRAHVASAIPIPRLIRSTHTCNSKLFCCDQLYPLTRPLGPHEKAIYHFVYYMVNPPSPFSTFSPSPLSHTQILSQTPYIIRYQHWTPAHGGQLTSTRHFTPHPHQTTSFIELSASALAASSRNAKWVPNWRYMKFKCDVHEGPWFTCYVLERRETGNKIGGEVMPLQVRVKRKREVGIEIKGDVGAEEVIDEVLGKEEEDTSYTPTRKIAKRRKL</sequence>
<proteinExistence type="predicted"/>
<dbReference type="EMBL" id="JAZHXI010000016">
    <property type="protein sequence ID" value="KAL2062803.1"/>
    <property type="molecule type" value="Genomic_DNA"/>
</dbReference>
<reference evidence="2 3" key="1">
    <citation type="journal article" date="2024" name="Commun. Biol.">
        <title>Comparative genomic analysis of thermophilic fungi reveals convergent evolutionary adaptations and gene losses.</title>
        <authorList>
            <person name="Steindorff A.S."/>
            <person name="Aguilar-Pontes M.V."/>
            <person name="Robinson A.J."/>
            <person name="Andreopoulos B."/>
            <person name="LaButti K."/>
            <person name="Kuo A."/>
            <person name="Mondo S."/>
            <person name="Riley R."/>
            <person name="Otillar R."/>
            <person name="Haridas S."/>
            <person name="Lipzen A."/>
            <person name="Grimwood J."/>
            <person name="Schmutz J."/>
            <person name="Clum A."/>
            <person name="Reid I.D."/>
            <person name="Moisan M.C."/>
            <person name="Butler G."/>
            <person name="Nguyen T.T.M."/>
            <person name="Dewar K."/>
            <person name="Conant G."/>
            <person name="Drula E."/>
            <person name="Henrissat B."/>
            <person name="Hansel C."/>
            <person name="Singer S."/>
            <person name="Hutchinson M.I."/>
            <person name="de Vries R.P."/>
            <person name="Natvig D.O."/>
            <person name="Powell A.J."/>
            <person name="Tsang A."/>
            <person name="Grigoriev I.V."/>
        </authorList>
    </citation>
    <scope>NUCLEOTIDE SEQUENCE [LARGE SCALE GENOMIC DNA]</scope>
    <source>
        <strain evidence="2 3">CBS 494.80</strain>
    </source>
</reference>
<evidence type="ECO:0000256" key="1">
    <source>
        <dbReference type="SAM" id="MobiDB-lite"/>
    </source>
</evidence>
<dbReference type="Proteomes" id="UP001595075">
    <property type="component" value="Unassembled WGS sequence"/>
</dbReference>
<feature type="region of interest" description="Disordered" evidence="1">
    <location>
        <begin position="1"/>
        <end position="20"/>
    </location>
</feature>
<protein>
    <submittedName>
        <fullName evidence="2">Uncharacterized protein</fullName>
    </submittedName>
</protein>
<organism evidence="2 3">
    <name type="scientific">Oculimacula yallundae</name>
    <dbReference type="NCBI Taxonomy" id="86028"/>
    <lineage>
        <taxon>Eukaryota</taxon>
        <taxon>Fungi</taxon>
        <taxon>Dikarya</taxon>
        <taxon>Ascomycota</taxon>
        <taxon>Pezizomycotina</taxon>
        <taxon>Leotiomycetes</taxon>
        <taxon>Helotiales</taxon>
        <taxon>Ploettnerulaceae</taxon>
        <taxon>Oculimacula</taxon>
    </lineage>
</organism>
<evidence type="ECO:0000313" key="2">
    <source>
        <dbReference type="EMBL" id="KAL2062803.1"/>
    </source>
</evidence>
<gene>
    <name evidence="2" type="ORF">VTL71DRAFT_5875</name>
</gene>
<comment type="caution">
    <text evidence="2">The sequence shown here is derived from an EMBL/GenBank/DDBJ whole genome shotgun (WGS) entry which is preliminary data.</text>
</comment>
<feature type="compositionally biased region" description="Polar residues" evidence="1">
    <location>
        <begin position="1"/>
        <end position="16"/>
    </location>
</feature>
<name>A0ABR4BYS6_9HELO</name>
<evidence type="ECO:0000313" key="3">
    <source>
        <dbReference type="Proteomes" id="UP001595075"/>
    </source>
</evidence>
<keyword evidence="3" id="KW-1185">Reference proteome</keyword>
<accession>A0ABR4BYS6</accession>